<dbReference type="EMBL" id="MRTP01000008">
    <property type="protein sequence ID" value="OMF51953.1"/>
    <property type="molecule type" value="Genomic_DNA"/>
</dbReference>
<dbReference type="SUPFAM" id="SSF81631">
    <property type="entry name" value="PAP/OAS1 substrate-binding domain"/>
    <property type="match status" value="1"/>
</dbReference>
<accession>A0A1R1EJE7</accession>
<comment type="caution">
    <text evidence="1">The sequence shown here is derived from an EMBL/GenBank/DDBJ whole genome shotgun (WGS) entry which is preliminary data.</text>
</comment>
<dbReference type="Proteomes" id="UP000187172">
    <property type="component" value="Unassembled WGS sequence"/>
</dbReference>
<dbReference type="RefSeq" id="WP_076173379.1">
    <property type="nucleotide sequence ID" value="NZ_MRTP01000008.1"/>
</dbReference>
<protein>
    <recommendedName>
        <fullName evidence="3">Polymerase nucleotidyl transferase domain-containing protein</fullName>
    </recommendedName>
</protein>
<dbReference type="Gene3D" id="1.20.120.330">
    <property type="entry name" value="Nucleotidyltransferases domain 2"/>
    <property type="match status" value="1"/>
</dbReference>
<evidence type="ECO:0000313" key="1">
    <source>
        <dbReference type="EMBL" id="OMF51953.1"/>
    </source>
</evidence>
<reference evidence="1 2" key="1">
    <citation type="submission" date="2016-11" db="EMBL/GenBank/DDBJ databases">
        <title>Paenibacillus species isolates.</title>
        <authorList>
            <person name="Beno S.M."/>
        </authorList>
    </citation>
    <scope>NUCLEOTIDE SEQUENCE [LARGE SCALE GENOMIC DNA]</scope>
    <source>
        <strain evidence="1 2">FSL R5-0378</strain>
    </source>
</reference>
<gene>
    <name evidence="1" type="ORF">BK138_24290</name>
</gene>
<dbReference type="Gene3D" id="3.30.460.10">
    <property type="entry name" value="Beta Polymerase, domain 2"/>
    <property type="match status" value="1"/>
</dbReference>
<evidence type="ECO:0008006" key="3">
    <source>
        <dbReference type="Google" id="ProtNLM"/>
    </source>
</evidence>
<dbReference type="STRING" id="297318.BK138_24290"/>
<organism evidence="1 2">
    <name type="scientific">Paenibacillus rhizosphaerae</name>
    <dbReference type="NCBI Taxonomy" id="297318"/>
    <lineage>
        <taxon>Bacteria</taxon>
        <taxon>Bacillati</taxon>
        <taxon>Bacillota</taxon>
        <taxon>Bacilli</taxon>
        <taxon>Bacillales</taxon>
        <taxon>Paenibacillaceae</taxon>
        <taxon>Paenibacillus</taxon>
    </lineage>
</organism>
<dbReference type="InterPro" id="IPR043519">
    <property type="entry name" value="NT_sf"/>
</dbReference>
<name>A0A1R1EJE7_9BACL</name>
<proteinExistence type="predicted"/>
<evidence type="ECO:0000313" key="2">
    <source>
        <dbReference type="Proteomes" id="UP000187172"/>
    </source>
</evidence>
<sequence length="253" mass="29991">MGIRSRIISHLSEGMINYPEINALWLEGSDGTSTSDHLSDIDVVIHVNSGFETKALSICENLLEEIAALDISYEEPRQHSNMRYKVFHLENTPSYLFIDVNVYSHRPFIEFDRFNDSEVPIVLFDKKQVIQIREHNESELQQTLRNRLYHLENTIKQKARVEKYIERNKFIEAIGYYHKFIISPLVEVLRIKYKPINHDYYIVCISKHLPREIAQQLEDLYKVTSIEDISKHTQQAYQWFYEVLKDVQNNLNE</sequence>
<keyword evidence="2" id="KW-1185">Reference proteome</keyword>
<dbReference type="AlphaFoldDB" id="A0A1R1EJE7"/>